<name>A0A4D5RB38_IXOSC</name>
<accession>A0A4D5RB38</accession>
<dbReference type="AlphaFoldDB" id="A0A4D5RB38"/>
<keyword evidence="1" id="KW-0732">Signal</keyword>
<sequence>MDFRRGWVLLTTQRLLSFWHYLLTVMLDIATKTGCSVRPWSQCLHRLQTQASRSSQVSTRGRDTQRMHRFQCFWQPATLRRFARIETTCVNFGRRSFRIRDEYHFVLNVTDTETPALLMVTVCQEYIRFDEILTYLCGFAV</sequence>
<feature type="chain" id="PRO_5020035121" evidence="1">
    <location>
        <begin position="25"/>
        <end position="141"/>
    </location>
</feature>
<reference evidence="2" key="1">
    <citation type="submission" date="2019-04" db="EMBL/GenBank/DDBJ databases">
        <title>An insight into the mialome of Ixodes scapularis.</title>
        <authorList>
            <person name="Ribeiro J.M."/>
            <person name="Mather T.N."/>
            <person name="Karim S."/>
        </authorList>
    </citation>
    <scope>NUCLEOTIDE SEQUENCE</scope>
</reference>
<evidence type="ECO:0000256" key="1">
    <source>
        <dbReference type="SAM" id="SignalP"/>
    </source>
</evidence>
<evidence type="ECO:0000313" key="2">
    <source>
        <dbReference type="EMBL" id="MOY34074.1"/>
    </source>
</evidence>
<protein>
    <submittedName>
        <fullName evidence="2">Putative secreted protein</fullName>
    </submittedName>
</protein>
<organism evidence="2">
    <name type="scientific">Ixodes scapularis</name>
    <name type="common">Black-legged tick</name>
    <name type="synonym">Deer tick</name>
    <dbReference type="NCBI Taxonomy" id="6945"/>
    <lineage>
        <taxon>Eukaryota</taxon>
        <taxon>Metazoa</taxon>
        <taxon>Ecdysozoa</taxon>
        <taxon>Arthropoda</taxon>
        <taxon>Chelicerata</taxon>
        <taxon>Arachnida</taxon>
        <taxon>Acari</taxon>
        <taxon>Parasitiformes</taxon>
        <taxon>Ixodida</taxon>
        <taxon>Ixodoidea</taxon>
        <taxon>Ixodidae</taxon>
        <taxon>Ixodinae</taxon>
        <taxon>Ixodes</taxon>
    </lineage>
</organism>
<proteinExistence type="predicted"/>
<feature type="signal peptide" evidence="1">
    <location>
        <begin position="1"/>
        <end position="24"/>
    </location>
</feature>
<dbReference type="EMBL" id="GHJT01000103">
    <property type="protein sequence ID" value="MOY34074.1"/>
    <property type="molecule type" value="Transcribed_RNA"/>
</dbReference>